<organism evidence="4 5">
    <name type="scientific">Magallana gigas</name>
    <name type="common">Pacific oyster</name>
    <name type="synonym">Crassostrea gigas</name>
    <dbReference type="NCBI Taxonomy" id="29159"/>
    <lineage>
        <taxon>Eukaryota</taxon>
        <taxon>Metazoa</taxon>
        <taxon>Spiralia</taxon>
        <taxon>Lophotrochozoa</taxon>
        <taxon>Mollusca</taxon>
        <taxon>Bivalvia</taxon>
        <taxon>Autobranchia</taxon>
        <taxon>Pteriomorphia</taxon>
        <taxon>Ostreida</taxon>
        <taxon>Ostreoidea</taxon>
        <taxon>Ostreidae</taxon>
        <taxon>Magallana</taxon>
    </lineage>
</organism>
<dbReference type="PANTHER" id="PTHR19143">
    <property type="entry name" value="FIBRINOGEN/TENASCIN/ANGIOPOEITIN"/>
    <property type="match status" value="1"/>
</dbReference>
<dbReference type="Proteomes" id="UP000005408">
    <property type="component" value="Unassembled WGS sequence"/>
</dbReference>
<evidence type="ECO:0000256" key="1">
    <source>
        <dbReference type="ARBA" id="ARBA00023157"/>
    </source>
</evidence>
<dbReference type="SMART" id="SM00186">
    <property type="entry name" value="FBG"/>
    <property type="match status" value="1"/>
</dbReference>
<dbReference type="Pfam" id="PF00147">
    <property type="entry name" value="Fibrinogen_C"/>
    <property type="match status" value="1"/>
</dbReference>
<dbReference type="NCBIfam" id="NF040941">
    <property type="entry name" value="GGGWT_bact"/>
    <property type="match status" value="1"/>
</dbReference>
<dbReference type="InterPro" id="IPR050373">
    <property type="entry name" value="Fibrinogen_C-term_domain"/>
</dbReference>
<evidence type="ECO:0000259" key="3">
    <source>
        <dbReference type="PROSITE" id="PS51406"/>
    </source>
</evidence>
<keyword evidence="2" id="KW-0732">Signal</keyword>
<evidence type="ECO:0000313" key="5">
    <source>
        <dbReference type="Proteomes" id="UP000005408"/>
    </source>
</evidence>
<sequence>MEPYRYLVMCMMVLILVPITNAMNYQVFKAKPELQNKDIDKVNMTELDSLSVIRCAVQCTHDCACFGFNSIINKCRIYKNCNLGDSVAGDNGWIYFAGTTVHSSVSPESCKMLYKDGNTVSGVYTIYPWDISDLNYRPLQVFCDMDTAGGGWTVVQRRLGITLRFDRDWDAYQVGFGDPNDSYWLGNDPLHQLTKRNVSLYISMTGLNGSSFYKEYPYFFIESEATKYRLHIGGTPTGTLVGEGLVSTTDPDSDLRGMSFSTFDQDNDLFTALNCAAWFGGGWWFNACHLAFLNGPSIYWSPDFVNGGFLNQTVMMLREH</sequence>
<dbReference type="PROSITE" id="PS00514">
    <property type="entry name" value="FIBRINOGEN_C_1"/>
    <property type="match status" value="1"/>
</dbReference>
<keyword evidence="1" id="KW-1015">Disulfide bond</keyword>
<dbReference type="PROSITE" id="PS51406">
    <property type="entry name" value="FIBRINOGEN_C_2"/>
    <property type="match status" value="1"/>
</dbReference>
<name>A0A8W8P1U4_MAGGI</name>
<reference evidence="4" key="1">
    <citation type="submission" date="2022-08" db="UniProtKB">
        <authorList>
            <consortium name="EnsemblMetazoa"/>
        </authorList>
    </citation>
    <scope>IDENTIFICATION</scope>
    <source>
        <strain evidence="4">05x7-T-G4-1.051#20</strain>
    </source>
</reference>
<accession>A0A8W8P1U4</accession>
<feature type="domain" description="Fibrinogen C-terminal" evidence="3">
    <location>
        <begin position="101"/>
        <end position="320"/>
    </location>
</feature>
<dbReference type="InterPro" id="IPR014716">
    <property type="entry name" value="Fibrinogen_a/b/g_C_1"/>
</dbReference>
<dbReference type="InterPro" id="IPR002181">
    <property type="entry name" value="Fibrinogen_a/b/g_C_dom"/>
</dbReference>
<proteinExistence type="predicted"/>
<protein>
    <recommendedName>
        <fullName evidence="3">Fibrinogen C-terminal domain-containing protein</fullName>
    </recommendedName>
</protein>
<dbReference type="SUPFAM" id="SSF56496">
    <property type="entry name" value="Fibrinogen C-terminal domain-like"/>
    <property type="match status" value="1"/>
</dbReference>
<feature type="chain" id="PRO_5036488203" description="Fibrinogen C-terminal domain-containing protein" evidence="2">
    <location>
        <begin position="23"/>
        <end position="320"/>
    </location>
</feature>
<dbReference type="InterPro" id="IPR036056">
    <property type="entry name" value="Fibrinogen-like_C"/>
</dbReference>
<dbReference type="Gene3D" id="3.90.215.10">
    <property type="entry name" value="Gamma Fibrinogen, chain A, domain 1"/>
    <property type="match status" value="1"/>
</dbReference>
<evidence type="ECO:0000313" key="4">
    <source>
        <dbReference type="EnsemblMetazoa" id="G8261.1:cds"/>
    </source>
</evidence>
<dbReference type="InterPro" id="IPR020837">
    <property type="entry name" value="Fibrinogen_CS"/>
</dbReference>
<dbReference type="CDD" id="cd00087">
    <property type="entry name" value="FReD"/>
    <property type="match status" value="1"/>
</dbReference>
<keyword evidence="5" id="KW-1185">Reference proteome</keyword>
<dbReference type="EnsemblMetazoa" id="G8261.1">
    <property type="protein sequence ID" value="G8261.1:cds"/>
    <property type="gene ID" value="G8261"/>
</dbReference>
<dbReference type="GO" id="GO:0005615">
    <property type="term" value="C:extracellular space"/>
    <property type="evidence" value="ECO:0007669"/>
    <property type="project" value="TreeGrafter"/>
</dbReference>
<dbReference type="AlphaFoldDB" id="A0A8W8P1U4"/>
<evidence type="ECO:0000256" key="2">
    <source>
        <dbReference type="SAM" id="SignalP"/>
    </source>
</evidence>
<feature type="signal peptide" evidence="2">
    <location>
        <begin position="1"/>
        <end position="22"/>
    </location>
</feature>